<dbReference type="RefSeq" id="WP_273740151.1">
    <property type="nucleotide sequence ID" value="NZ_JAQIVI010000350.1"/>
</dbReference>
<keyword evidence="3" id="KW-0378">Hydrolase</keyword>
<dbReference type="PROSITE" id="PS50093">
    <property type="entry name" value="PKD"/>
    <property type="match status" value="1"/>
</dbReference>
<dbReference type="InterPro" id="IPR013783">
    <property type="entry name" value="Ig-like_fold"/>
</dbReference>
<dbReference type="InterPro" id="IPR022409">
    <property type="entry name" value="PKD/Chitinase_dom"/>
</dbReference>
<dbReference type="PANTHER" id="PTHR37326:SF1">
    <property type="entry name" value="BLL3975 PROTEIN"/>
    <property type="match status" value="1"/>
</dbReference>
<dbReference type="Gene3D" id="2.60.40.10">
    <property type="entry name" value="Immunoglobulins"/>
    <property type="match status" value="1"/>
</dbReference>
<dbReference type="PROSITE" id="PS51318">
    <property type="entry name" value="TAT"/>
    <property type="match status" value="1"/>
</dbReference>
<dbReference type="Pfam" id="PF24827">
    <property type="entry name" value="AstE_AspA_cat"/>
    <property type="match status" value="1"/>
</dbReference>
<reference evidence="7 8" key="1">
    <citation type="journal article" date="2019" name="Int. J. Syst. Evol. Microbiol.">
        <title>The Global Catalogue of Microorganisms (GCM) 10K type strain sequencing project: providing services to taxonomists for standard genome sequencing and annotation.</title>
        <authorList>
            <consortium name="The Broad Institute Genomics Platform"/>
            <consortium name="The Broad Institute Genome Sequencing Center for Infectious Disease"/>
            <person name="Wu L."/>
            <person name="Ma J."/>
        </authorList>
    </citation>
    <scope>NUCLEOTIDE SEQUENCE [LARGE SCALE GENOMIC DNA]</scope>
    <source>
        <strain evidence="7 8">LMG 29247</strain>
    </source>
</reference>
<evidence type="ECO:0000256" key="4">
    <source>
        <dbReference type="ARBA" id="ARBA00022833"/>
    </source>
</evidence>
<evidence type="ECO:0000313" key="8">
    <source>
        <dbReference type="Proteomes" id="UP001596383"/>
    </source>
</evidence>
<dbReference type="SUPFAM" id="SSF53187">
    <property type="entry name" value="Zn-dependent exopeptidases"/>
    <property type="match status" value="1"/>
</dbReference>
<accession>A0ABD5SQX4</accession>
<dbReference type="InterPro" id="IPR000601">
    <property type="entry name" value="PKD_dom"/>
</dbReference>
<proteinExistence type="predicted"/>
<dbReference type="InterPro" id="IPR035986">
    <property type="entry name" value="PKD_dom_sf"/>
</dbReference>
<dbReference type="InterPro" id="IPR053138">
    <property type="entry name" value="N-alpha-Ac-DABA_deacetylase"/>
</dbReference>
<dbReference type="CDD" id="cd00146">
    <property type="entry name" value="PKD"/>
    <property type="match status" value="1"/>
</dbReference>
<keyword evidence="8" id="KW-1185">Reference proteome</keyword>
<dbReference type="InterPro" id="IPR006311">
    <property type="entry name" value="TAT_signal"/>
</dbReference>
<dbReference type="AlphaFoldDB" id="A0ABD5SQX4"/>
<feature type="domain" description="PKD" evidence="6">
    <location>
        <begin position="335"/>
        <end position="416"/>
    </location>
</feature>
<gene>
    <name evidence="7" type="ORF">ACFQE6_20305</name>
</gene>
<evidence type="ECO:0000256" key="5">
    <source>
        <dbReference type="SAM" id="MobiDB-lite"/>
    </source>
</evidence>
<dbReference type="Gene3D" id="3.40.630.10">
    <property type="entry name" value="Zn peptidases"/>
    <property type="match status" value="1"/>
</dbReference>
<dbReference type="Pfam" id="PF18911">
    <property type="entry name" value="PKD_4"/>
    <property type="match status" value="1"/>
</dbReference>
<comment type="caution">
    <text evidence="7">The sequence shown here is derived from an EMBL/GenBank/DDBJ whole genome shotgun (WGS) entry which is preliminary data.</text>
</comment>
<dbReference type="InterPro" id="IPR055438">
    <property type="entry name" value="AstE_AspA_cat"/>
</dbReference>
<evidence type="ECO:0000256" key="1">
    <source>
        <dbReference type="ARBA" id="ARBA00001947"/>
    </source>
</evidence>
<feature type="compositionally biased region" description="Acidic residues" evidence="5">
    <location>
        <begin position="281"/>
        <end position="326"/>
    </location>
</feature>
<evidence type="ECO:0000256" key="2">
    <source>
        <dbReference type="ARBA" id="ARBA00022723"/>
    </source>
</evidence>
<dbReference type="EMBL" id="JBHSWV010000350">
    <property type="protein sequence ID" value="MFC6767239.1"/>
    <property type="molecule type" value="Genomic_DNA"/>
</dbReference>
<evidence type="ECO:0000259" key="6">
    <source>
        <dbReference type="PROSITE" id="PS50093"/>
    </source>
</evidence>
<protein>
    <submittedName>
        <fullName evidence="7">PKD domain-containing protein</fullName>
    </submittedName>
</protein>
<organism evidence="7 8">
    <name type="scientific">Natrinema soli</name>
    <dbReference type="NCBI Taxonomy" id="1930624"/>
    <lineage>
        <taxon>Archaea</taxon>
        <taxon>Methanobacteriati</taxon>
        <taxon>Methanobacteriota</taxon>
        <taxon>Stenosarchaea group</taxon>
        <taxon>Halobacteria</taxon>
        <taxon>Halobacteriales</taxon>
        <taxon>Natrialbaceae</taxon>
        <taxon>Natrinema</taxon>
    </lineage>
</organism>
<keyword evidence="4" id="KW-0862">Zinc</keyword>
<feature type="region of interest" description="Disordered" evidence="5">
    <location>
        <begin position="267"/>
        <end position="331"/>
    </location>
</feature>
<name>A0ABD5SQX4_9EURY</name>
<dbReference type="GO" id="GO:0016787">
    <property type="term" value="F:hydrolase activity"/>
    <property type="evidence" value="ECO:0007669"/>
    <property type="project" value="UniProtKB-KW"/>
</dbReference>
<dbReference type="SUPFAM" id="SSF49299">
    <property type="entry name" value="PKD domain"/>
    <property type="match status" value="1"/>
</dbReference>
<evidence type="ECO:0000313" key="7">
    <source>
        <dbReference type="EMBL" id="MFC6767239.1"/>
    </source>
</evidence>
<dbReference type="GO" id="GO:0046872">
    <property type="term" value="F:metal ion binding"/>
    <property type="evidence" value="ECO:0007669"/>
    <property type="project" value="UniProtKB-KW"/>
</dbReference>
<evidence type="ECO:0000256" key="3">
    <source>
        <dbReference type="ARBA" id="ARBA00022801"/>
    </source>
</evidence>
<keyword evidence="2" id="KW-0479">Metal-binding</keyword>
<dbReference type="PANTHER" id="PTHR37326">
    <property type="entry name" value="BLL3975 PROTEIN"/>
    <property type="match status" value="1"/>
</dbReference>
<sequence>MRRDSLSRRSVLGATAGFALASASAASVVSGAIQNEEGSVSRDSIVIREGTDEETTAYVTTADTDGPTAVVVGGMHGNETAGYTAAGQIADWTIDAGTLVAIPEANAVAIERGTRNDDEGNNLNRQFSGGETPETELARAIWEVVSEYDPDILIDLHESTGIYAGDPMDGVGQAIFHSSGDEATDAAADAADYVTRNYVNDSNLAFQTGPFSLPDTDPSGLLAHKAARDLNADGFLAETVSTDVELETRVQWHTAIVERLLEGELLLEDSDSGSTPKEQVNEEPAESEPDPEESGGDSENDDGGDGGASDDDGDETSSGADEETPDCESPSAQIEALPMWTNESMLEPGQTVTLDASGSSDPDGELVDYEWCVGEDGSFDETGESIEVTISAPGEHPVALRVVDDDGSTDTDRITLATNC</sequence>
<comment type="cofactor">
    <cofactor evidence="1">
        <name>Zn(2+)</name>
        <dbReference type="ChEBI" id="CHEBI:29105"/>
    </cofactor>
</comment>
<dbReference type="Proteomes" id="UP001596383">
    <property type="component" value="Unassembled WGS sequence"/>
</dbReference>
<dbReference type="SMART" id="SM00089">
    <property type="entry name" value="PKD"/>
    <property type="match status" value="1"/>
</dbReference>